<keyword evidence="3" id="KW-1185">Reference proteome</keyword>
<evidence type="ECO:0000313" key="2">
    <source>
        <dbReference type="EMBL" id="KAK2880809.1"/>
    </source>
</evidence>
<organism evidence="2 3">
    <name type="scientific">Cirrhinus molitorella</name>
    <name type="common">mud carp</name>
    <dbReference type="NCBI Taxonomy" id="172907"/>
    <lineage>
        <taxon>Eukaryota</taxon>
        <taxon>Metazoa</taxon>
        <taxon>Chordata</taxon>
        <taxon>Craniata</taxon>
        <taxon>Vertebrata</taxon>
        <taxon>Euteleostomi</taxon>
        <taxon>Actinopterygii</taxon>
        <taxon>Neopterygii</taxon>
        <taxon>Teleostei</taxon>
        <taxon>Ostariophysi</taxon>
        <taxon>Cypriniformes</taxon>
        <taxon>Cyprinidae</taxon>
        <taxon>Labeoninae</taxon>
        <taxon>Labeonini</taxon>
        <taxon>Cirrhinus</taxon>
    </lineage>
</organism>
<dbReference type="AlphaFoldDB" id="A0AA88PGY5"/>
<name>A0AA88PGY5_9TELE</name>
<gene>
    <name evidence="2" type="ORF">Q8A67_018077</name>
</gene>
<comment type="caution">
    <text evidence="2">The sequence shown here is derived from an EMBL/GenBank/DDBJ whole genome shotgun (WGS) entry which is preliminary data.</text>
</comment>
<proteinExistence type="predicted"/>
<dbReference type="Proteomes" id="UP001187343">
    <property type="component" value="Unassembled WGS sequence"/>
</dbReference>
<accession>A0AA88PGY5</accession>
<feature type="compositionally biased region" description="Low complexity" evidence="1">
    <location>
        <begin position="26"/>
        <end position="40"/>
    </location>
</feature>
<sequence>MTRALSLGARARTHRQGGKGYNSKESSFLSSFLDSSYGSGTADSGSSRKAASLERTRRKPPSPPDVRRIV</sequence>
<evidence type="ECO:0000256" key="1">
    <source>
        <dbReference type="SAM" id="MobiDB-lite"/>
    </source>
</evidence>
<dbReference type="EMBL" id="JAUYZG010000018">
    <property type="protein sequence ID" value="KAK2880809.1"/>
    <property type="molecule type" value="Genomic_DNA"/>
</dbReference>
<protein>
    <submittedName>
        <fullName evidence="2">Uncharacterized protein</fullName>
    </submittedName>
</protein>
<evidence type="ECO:0000313" key="3">
    <source>
        <dbReference type="Proteomes" id="UP001187343"/>
    </source>
</evidence>
<reference evidence="2" key="1">
    <citation type="submission" date="2023-08" db="EMBL/GenBank/DDBJ databases">
        <title>Chromosome-level Genome Assembly of mud carp (Cirrhinus molitorella).</title>
        <authorList>
            <person name="Liu H."/>
        </authorList>
    </citation>
    <scope>NUCLEOTIDE SEQUENCE</scope>
    <source>
        <strain evidence="2">Prfri</strain>
        <tissue evidence="2">Muscle</tissue>
    </source>
</reference>
<feature type="region of interest" description="Disordered" evidence="1">
    <location>
        <begin position="1"/>
        <end position="70"/>
    </location>
</feature>